<evidence type="ECO:0000256" key="1">
    <source>
        <dbReference type="ARBA" id="ARBA00004123"/>
    </source>
</evidence>
<keyword evidence="5" id="KW-0539">Nucleus</keyword>
<dbReference type="GO" id="GO:0005634">
    <property type="term" value="C:nucleus"/>
    <property type="evidence" value="ECO:0007669"/>
    <property type="project" value="UniProtKB-SubCell"/>
</dbReference>
<dbReference type="SUPFAM" id="SSF101936">
    <property type="entry name" value="DNA-binding pseudobarrel domain"/>
    <property type="match status" value="3"/>
</dbReference>
<dbReference type="InterPro" id="IPR015300">
    <property type="entry name" value="DNA-bd_pseudobarrel_sf"/>
</dbReference>
<sequence length="407" mass="46589">MDNKRELSFKRASFMKVIEDEFTKKLQIPQAFTKIFEERVPPWLILEIAGTRKCWRVDIEEDGNGGLFLSCGFDCFAKANSLEVGNFLLFELEEPSILQVKIYEKDGSEKTTVAGTTTFEYEVGPFESKRQTPIVHQEGEASPWPTMPPFEMQTIPKAMVRGKTFSDKDAVVLQDREGKNWRVELKLRPDGRLDFAQGWRDFVKDNELRTGDTLVFEFVSNNVIQVHVGRTSQLDHNPYQREQDCKLEPTERNNMACENDQELPANCTINNNAPVMVGKYEPVTFGSQSPSFSFTWKQKTKNNSYLHVPKAIASRQKLQHKDIVVLCDPQGRKWLMEAKTRQTDGRVGFGRGWIDFSKAYGFRAGDTLVFEFVSDRTMKVQIIKACNLNDHAVMTGPIVKPDVIELH</sequence>
<dbReference type="AlphaFoldDB" id="A0A9R0JDW2"/>
<dbReference type="RefSeq" id="XP_021864710.2">
    <property type="nucleotide sequence ID" value="XM_022009018.2"/>
</dbReference>
<dbReference type="Pfam" id="PF02362">
    <property type="entry name" value="B3"/>
    <property type="match status" value="2"/>
</dbReference>
<evidence type="ECO:0000256" key="4">
    <source>
        <dbReference type="ARBA" id="ARBA00023163"/>
    </source>
</evidence>
<feature type="domain" description="TF-B3" evidence="6">
    <location>
        <begin position="291"/>
        <end position="386"/>
    </location>
</feature>
<organism evidence="7 8">
    <name type="scientific">Spinacia oleracea</name>
    <name type="common">Spinach</name>
    <dbReference type="NCBI Taxonomy" id="3562"/>
    <lineage>
        <taxon>Eukaryota</taxon>
        <taxon>Viridiplantae</taxon>
        <taxon>Streptophyta</taxon>
        <taxon>Embryophyta</taxon>
        <taxon>Tracheophyta</taxon>
        <taxon>Spermatophyta</taxon>
        <taxon>Magnoliopsida</taxon>
        <taxon>eudicotyledons</taxon>
        <taxon>Gunneridae</taxon>
        <taxon>Pentapetalae</taxon>
        <taxon>Caryophyllales</taxon>
        <taxon>Chenopodiaceae</taxon>
        <taxon>Chenopodioideae</taxon>
        <taxon>Anserineae</taxon>
        <taxon>Spinacia</taxon>
    </lineage>
</organism>
<dbReference type="GO" id="GO:0003677">
    <property type="term" value="F:DNA binding"/>
    <property type="evidence" value="ECO:0007669"/>
    <property type="project" value="UniProtKB-KW"/>
</dbReference>
<keyword evidence="7" id="KW-1185">Reference proteome</keyword>
<evidence type="ECO:0000313" key="8">
    <source>
        <dbReference type="RefSeq" id="XP_021864710.2"/>
    </source>
</evidence>
<evidence type="ECO:0000256" key="5">
    <source>
        <dbReference type="ARBA" id="ARBA00023242"/>
    </source>
</evidence>
<dbReference type="Gene3D" id="2.40.330.10">
    <property type="entry name" value="DNA-binding pseudobarrel domain"/>
    <property type="match status" value="3"/>
</dbReference>
<dbReference type="GeneID" id="110803504"/>
<protein>
    <submittedName>
        <fullName evidence="8">B3 domain-containing protein REM-like 1 isoform X2</fullName>
    </submittedName>
</protein>
<dbReference type="PROSITE" id="PS50863">
    <property type="entry name" value="B3"/>
    <property type="match status" value="3"/>
</dbReference>
<evidence type="ECO:0000256" key="2">
    <source>
        <dbReference type="ARBA" id="ARBA00023015"/>
    </source>
</evidence>
<accession>A0A9R0JDW2</accession>
<dbReference type="InterPro" id="IPR050655">
    <property type="entry name" value="Plant_B3_domain"/>
</dbReference>
<evidence type="ECO:0000313" key="7">
    <source>
        <dbReference type="Proteomes" id="UP000813463"/>
    </source>
</evidence>
<dbReference type="PANTHER" id="PTHR31920">
    <property type="entry name" value="B3 DOMAIN-CONTAINING"/>
    <property type="match status" value="1"/>
</dbReference>
<dbReference type="PANTHER" id="PTHR31920:SF135">
    <property type="entry name" value="B3 DOMAIN-CONTAINING PROTEIN OS03G0621600-RELATED"/>
    <property type="match status" value="1"/>
</dbReference>
<proteinExistence type="predicted"/>
<evidence type="ECO:0000256" key="3">
    <source>
        <dbReference type="ARBA" id="ARBA00023125"/>
    </source>
</evidence>
<gene>
    <name evidence="8" type="primary">LOC110803504</name>
</gene>
<dbReference type="InterPro" id="IPR003340">
    <property type="entry name" value="B3_DNA-bd"/>
</dbReference>
<dbReference type="SMART" id="SM01019">
    <property type="entry name" value="B3"/>
    <property type="match status" value="3"/>
</dbReference>
<keyword evidence="4" id="KW-0804">Transcription</keyword>
<name>A0A9R0JDW2_SPIOL</name>
<feature type="domain" description="TF-B3" evidence="6">
    <location>
        <begin position="11"/>
        <end position="106"/>
    </location>
</feature>
<reference evidence="7" key="1">
    <citation type="journal article" date="2021" name="Nat. Commun.">
        <title>Genomic analyses provide insights into spinach domestication and the genetic basis of agronomic traits.</title>
        <authorList>
            <person name="Cai X."/>
            <person name="Sun X."/>
            <person name="Xu C."/>
            <person name="Sun H."/>
            <person name="Wang X."/>
            <person name="Ge C."/>
            <person name="Zhang Z."/>
            <person name="Wang Q."/>
            <person name="Fei Z."/>
            <person name="Jiao C."/>
            <person name="Wang Q."/>
        </authorList>
    </citation>
    <scope>NUCLEOTIDE SEQUENCE [LARGE SCALE GENOMIC DNA]</scope>
    <source>
        <strain evidence="7">cv. Varoflay</strain>
    </source>
</reference>
<keyword evidence="2" id="KW-0805">Transcription regulation</keyword>
<dbReference type="KEGG" id="soe:110803504"/>
<dbReference type="Proteomes" id="UP000813463">
    <property type="component" value="Chromosome 2"/>
</dbReference>
<keyword evidence="3" id="KW-0238">DNA-binding</keyword>
<dbReference type="CDD" id="cd10017">
    <property type="entry name" value="B3_DNA"/>
    <property type="match status" value="2"/>
</dbReference>
<evidence type="ECO:0000259" key="6">
    <source>
        <dbReference type="PROSITE" id="PS50863"/>
    </source>
</evidence>
<feature type="domain" description="TF-B3" evidence="6">
    <location>
        <begin position="155"/>
        <end position="232"/>
    </location>
</feature>
<reference evidence="8" key="2">
    <citation type="submission" date="2025-08" db="UniProtKB">
        <authorList>
            <consortium name="RefSeq"/>
        </authorList>
    </citation>
    <scope>IDENTIFICATION</scope>
    <source>
        <tissue evidence="8">Leaf</tissue>
    </source>
</reference>
<comment type="subcellular location">
    <subcellularLocation>
        <location evidence="1">Nucleus</location>
    </subcellularLocation>
</comment>